<dbReference type="InterPro" id="IPR000949">
    <property type="entry name" value="ELM2_dom"/>
</dbReference>
<feature type="compositionally biased region" description="Basic and acidic residues" evidence="2">
    <location>
        <begin position="29"/>
        <end position="41"/>
    </location>
</feature>
<feature type="compositionally biased region" description="Polar residues" evidence="2">
    <location>
        <begin position="102"/>
        <end position="111"/>
    </location>
</feature>
<dbReference type="AlphaFoldDB" id="A0A7S7REB9"/>
<gene>
    <name evidence="4" type="ORF">CPATCC_004273</name>
</gene>
<keyword evidence="1" id="KW-0539">Nucleus</keyword>
<protein>
    <recommendedName>
        <fullName evidence="3">ELM2 domain-containing protein</fullName>
    </recommendedName>
</protein>
<name>A0A7S7REB9_CRYPV</name>
<dbReference type="EMBL" id="CP044415">
    <property type="protein sequence ID" value="QOY40180.1"/>
    <property type="molecule type" value="Genomic_DNA"/>
</dbReference>
<dbReference type="Proteomes" id="UP000593906">
    <property type="component" value="Chromosome 8"/>
</dbReference>
<dbReference type="PROSITE" id="PS51156">
    <property type="entry name" value="ELM2"/>
    <property type="match status" value="1"/>
</dbReference>
<sequence length="136" mass="14890">MGESRWMKQTHSKIRVGPEYQAVVPDLIVPEKKTQDKKDTEFGVPNGTKSSSFSSSSSSSSNAARSSIGTNQNHRLKITTQSLATSNKSSRSEKDLSRDSKITTFESSNKPKSSIKTQKTISKTKTNNKTSSKSSK</sequence>
<evidence type="ECO:0000313" key="5">
    <source>
        <dbReference type="Proteomes" id="UP000593906"/>
    </source>
</evidence>
<accession>A0A7S7REB9</accession>
<feature type="compositionally biased region" description="Basic and acidic residues" evidence="2">
    <location>
        <begin position="90"/>
        <end position="101"/>
    </location>
</feature>
<evidence type="ECO:0000256" key="1">
    <source>
        <dbReference type="ARBA" id="ARBA00023242"/>
    </source>
</evidence>
<organism evidence="4 5">
    <name type="scientific">Cryptosporidium parvum</name>
    <dbReference type="NCBI Taxonomy" id="5807"/>
    <lineage>
        <taxon>Eukaryota</taxon>
        <taxon>Sar</taxon>
        <taxon>Alveolata</taxon>
        <taxon>Apicomplexa</taxon>
        <taxon>Conoidasida</taxon>
        <taxon>Coccidia</taxon>
        <taxon>Eucoccidiorida</taxon>
        <taxon>Eimeriorina</taxon>
        <taxon>Cryptosporidiidae</taxon>
        <taxon>Cryptosporidium</taxon>
    </lineage>
</organism>
<evidence type="ECO:0000313" key="4">
    <source>
        <dbReference type="EMBL" id="QOY40180.1"/>
    </source>
</evidence>
<dbReference type="Pfam" id="PF01448">
    <property type="entry name" value="ELM2"/>
    <property type="match status" value="1"/>
</dbReference>
<feature type="region of interest" description="Disordered" evidence="2">
    <location>
        <begin position="1"/>
        <end position="136"/>
    </location>
</feature>
<feature type="compositionally biased region" description="Polar residues" evidence="2">
    <location>
        <begin position="68"/>
        <end position="89"/>
    </location>
</feature>
<feature type="compositionally biased region" description="Low complexity" evidence="2">
    <location>
        <begin position="112"/>
        <end position="136"/>
    </location>
</feature>
<feature type="domain" description="ELM2" evidence="3">
    <location>
        <begin position="12"/>
        <end position="136"/>
    </location>
</feature>
<evidence type="ECO:0000259" key="3">
    <source>
        <dbReference type="PROSITE" id="PS51156"/>
    </source>
</evidence>
<proteinExistence type="predicted"/>
<evidence type="ECO:0000256" key="2">
    <source>
        <dbReference type="SAM" id="MobiDB-lite"/>
    </source>
</evidence>
<reference evidence="4 5" key="1">
    <citation type="submission" date="2019-09" db="EMBL/GenBank/DDBJ databases">
        <title>Consistent, comparative and evidence-based genome assembly and annotation for Cryptosporidium parvum, C. hominis and C. tyzzeri.</title>
        <authorList>
            <person name="Baptista R.P."/>
            <person name="Li Y."/>
            <person name="Sateriale A."/>
            <person name="Ansell B."/>
            <person name="Jex A."/>
            <person name="Sanders M."/>
            <person name="Brooks K."/>
            <person name="Tracey A."/>
            <person name="Berriman M."/>
            <person name="Striepen B."/>
            <person name="Cotton J.A."/>
            <person name="Kissinger J.C."/>
        </authorList>
    </citation>
    <scope>NUCLEOTIDE SEQUENCE [LARGE SCALE GENOMIC DNA]</scope>
    <source>
        <strain evidence="4 5">IOWA-ATCC</strain>
    </source>
</reference>
<feature type="compositionally biased region" description="Low complexity" evidence="2">
    <location>
        <begin position="50"/>
        <end position="67"/>
    </location>
</feature>
<dbReference type="VEuPathDB" id="CryptoDB:CPATCC_0004360"/>